<dbReference type="FunFam" id="3.30.70.360:FF:000001">
    <property type="entry name" value="N-acetyldiaminopimelate deacetylase"/>
    <property type="match status" value="1"/>
</dbReference>
<dbReference type="EMBL" id="UINC01001212">
    <property type="protein sequence ID" value="SUZ74474.1"/>
    <property type="molecule type" value="Genomic_DNA"/>
</dbReference>
<organism evidence="3">
    <name type="scientific">marine metagenome</name>
    <dbReference type="NCBI Taxonomy" id="408172"/>
    <lineage>
        <taxon>unclassified sequences</taxon>
        <taxon>metagenomes</taxon>
        <taxon>ecological metagenomes</taxon>
    </lineage>
</organism>
<proteinExistence type="predicted"/>
<dbReference type="InterPro" id="IPR002933">
    <property type="entry name" value="Peptidase_M20"/>
</dbReference>
<dbReference type="Pfam" id="PF01546">
    <property type="entry name" value="Peptidase_M20"/>
    <property type="match status" value="1"/>
</dbReference>
<dbReference type="GO" id="GO:0016787">
    <property type="term" value="F:hydrolase activity"/>
    <property type="evidence" value="ECO:0007669"/>
    <property type="project" value="UniProtKB-KW"/>
</dbReference>
<keyword evidence="1" id="KW-0378">Hydrolase</keyword>
<feature type="domain" description="Peptidase M20 dimerisation" evidence="2">
    <location>
        <begin position="207"/>
        <end position="302"/>
    </location>
</feature>
<dbReference type="Gene3D" id="3.30.70.360">
    <property type="match status" value="1"/>
</dbReference>
<dbReference type="Pfam" id="PF07687">
    <property type="entry name" value="M20_dimer"/>
    <property type="match status" value="1"/>
</dbReference>
<name>A0A381Q6I1_9ZZZZ</name>
<dbReference type="AlphaFoldDB" id="A0A381Q6I1"/>
<dbReference type="PIRSF" id="PIRSF005962">
    <property type="entry name" value="Pept_M20D_amidohydro"/>
    <property type="match status" value="1"/>
</dbReference>
<dbReference type="PANTHER" id="PTHR11014:SF63">
    <property type="entry name" value="METALLOPEPTIDASE, PUTATIVE (AFU_ORTHOLOGUE AFUA_6G09600)-RELATED"/>
    <property type="match status" value="1"/>
</dbReference>
<dbReference type="Gene3D" id="3.40.630.10">
    <property type="entry name" value="Zn peptidases"/>
    <property type="match status" value="1"/>
</dbReference>
<dbReference type="PANTHER" id="PTHR11014">
    <property type="entry name" value="PEPTIDASE M20 FAMILY MEMBER"/>
    <property type="match status" value="1"/>
</dbReference>
<protein>
    <recommendedName>
        <fullName evidence="2">Peptidase M20 dimerisation domain-containing protein</fullName>
    </recommendedName>
</protein>
<dbReference type="SUPFAM" id="SSF53187">
    <property type="entry name" value="Zn-dependent exopeptidases"/>
    <property type="match status" value="1"/>
</dbReference>
<evidence type="ECO:0000313" key="3">
    <source>
        <dbReference type="EMBL" id="SUZ74474.1"/>
    </source>
</evidence>
<sequence>MKTLKKIIIAIFIVPIISLTVLGDEILDLYKHLHANPELSWQEYKTSDLLAEKMEELGFSVTKGFAKTGVVSIYKNGKGPVLMIRADMDGLPVQEKTGLKYASKVRSLYTDKSEVYVMHACGHDVHMAVAIGTAKELLRNKNKWAGTLMVIFQPAEERGQGSARMLEEGLFEKFPRPDYNLALHVGSTLPAGTVAYHKGYAMANVDMADITIFGVGGHGAYPHTAKDPIVLASKIVLALQTIVSREIDPLNPAVVTVGSIHGGFKHNIISDEVKLQLTLRSYTDEVREKIISKIERIIRGEAISMGISEDKMPTLKLRDEYTPALYNTPEFVDIVIKHIKDSIGENNVFEVPPVMGGEDFGRFGRVEPKIPTFLFWIGGPSLLDWEKSEKGEISIPGNHSPLFAPDPEPTLKTGVSAMTAAAIGVFNEPR</sequence>
<dbReference type="InterPro" id="IPR011650">
    <property type="entry name" value="Peptidase_M20_dimer"/>
</dbReference>
<reference evidence="3" key="1">
    <citation type="submission" date="2018-05" db="EMBL/GenBank/DDBJ databases">
        <authorList>
            <person name="Lanie J.A."/>
            <person name="Ng W.-L."/>
            <person name="Kazmierczak K.M."/>
            <person name="Andrzejewski T.M."/>
            <person name="Davidsen T.M."/>
            <person name="Wayne K.J."/>
            <person name="Tettelin H."/>
            <person name="Glass J.I."/>
            <person name="Rusch D."/>
            <person name="Podicherti R."/>
            <person name="Tsui H.-C.T."/>
            <person name="Winkler M.E."/>
        </authorList>
    </citation>
    <scope>NUCLEOTIDE SEQUENCE</scope>
</reference>
<gene>
    <name evidence="3" type="ORF">METZ01_LOCUS27328</name>
</gene>
<dbReference type="InterPro" id="IPR036264">
    <property type="entry name" value="Bact_exopeptidase_dim_dom"/>
</dbReference>
<dbReference type="NCBIfam" id="TIGR01891">
    <property type="entry name" value="amidohydrolases"/>
    <property type="match status" value="1"/>
</dbReference>
<evidence type="ECO:0000256" key="1">
    <source>
        <dbReference type="ARBA" id="ARBA00022801"/>
    </source>
</evidence>
<dbReference type="SUPFAM" id="SSF55031">
    <property type="entry name" value="Bacterial exopeptidase dimerisation domain"/>
    <property type="match status" value="1"/>
</dbReference>
<dbReference type="InterPro" id="IPR017439">
    <property type="entry name" value="Amidohydrolase"/>
</dbReference>
<evidence type="ECO:0000259" key="2">
    <source>
        <dbReference type="Pfam" id="PF07687"/>
    </source>
</evidence>
<accession>A0A381Q6I1</accession>